<feature type="signal peptide" evidence="1">
    <location>
        <begin position="1"/>
        <end position="18"/>
    </location>
</feature>
<accession>A0A934RUU2</accession>
<evidence type="ECO:0000313" key="2">
    <source>
        <dbReference type="EMBL" id="MBK1876851.1"/>
    </source>
</evidence>
<protein>
    <submittedName>
        <fullName evidence="2">Uncharacterized protein</fullName>
    </submittedName>
</protein>
<dbReference type="EMBL" id="JAENIL010000012">
    <property type="protein sequence ID" value="MBK1876851.1"/>
    <property type="molecule type" value="Genomic_DNA"/>
</dbReference>
<sequence length="254" mass="28949">MKSLLVIASLLLPFSAFCQEDSEKRLIIWPRYDWTDTEFENLAKSRLHNGDGLIMSYFAGMKDGFRSNRYAIEKRKVLLQFPGLPEASQMEDFLLKKQNGIGGHFFEISNPSLNIDLNQTSLEEVIAKGERLRAYQIFAIDYPTARKTANLKLLASKVNAIALYPERTLTAKRKTVVSFIEKTASKLHELNSELEIWLAFNMRAENNDLEEITSLLDNTPASISGYIITFRHSPENVRSASELLKRLRPSNDDS</sequence>
<feature type="chain" id="PRO_5037826698" evidence="1">
    <location>
        <begin position="19"/>
        <end position="254"/>
    </location>
</feature>
<evidence type="ECO:0000313" key="3">
    <source>
        <dbReference type="Proteomes" id="UP000617628"/>
    </source>
</evidence>
<organism evidence="2 3">
    <name type="scientific">Pelagicoccus mobilis</name>
    <dbReference type="NCBI Taxonomy" id="415221"/>
    <lineage>
        <taxon>Bacteria</taxon>
        <taxon>Pseudomonadati</taxon>
        <taxon>Verrucomicrobiota</taxon>
        <taxon>Opitutia</taxon>
        <taxon>Puniceicoccales</taxon>
        <taxon>Pelagicoccaceae</taxon>
        <taxon>Pelagicoccus</taxon>
    </lineage>
</organism>
<dbReference type="AlphaFoldDB" id="A0A934RUU2"/>
<dbReference type="Proteomes" id="UP000617628">
    <property type="component" value="Unassembled WGS sequence"/>
</dbReference>
<evidence type="ECO:0000256" key="1">
    <source>
        <dbReference type="SAM" id="SignalP"/>
    </source>
</evidence>
<dbReference type="RefSeq" id="WP_200355064.1">
    <property type="nucleotide sequence ID" value="NZ_JAENIL010000012.1"/>
</dbReference>
<proteinExistence type="predicted"/>
<reference evidence="2" key="1">
    <citation type="submission" date="2021-01" db="EMBL/GenBank/DDBJ databases">
        <title>Modified the classification status of verrucomicrobia.</title>
        <authorList>
            <person name="Feng X."/>
        </authorList>
    </citation>
    <scope>NUCLEOTIDE SEQUENCE</scope>
    <source>
        <strain evidence="2">KCTC 13126</strain>
    </source>
</reference>
<name>A0A934RUU2_9BACT</name>
<keyword evidence="3" id="KW-1185">Reference proteome</keyword>
<gene>
    <name evidence="2" type="ORF">JIN87_08230</name>
</gene>
<keyword evidence="1" id="KW-0732">Signal</keyword>
<comment type="caution">
    <text evidence="2">The sequence shown here is derived from an EMBL/GenBank/DDBJ whole genome shotgun (WGS) entry which is preliminary data.</text>
</comment>